<reference evidence="2 3" key="1">
    <citation type="submission" date="2020-04" db="EMBL/GenBank/DDBJ databases">
        <title>Chromosome-level genome assembly of a cyprinid fish Onychostoma macrolepis by integration of Nanopore Sequencing, Bionano and Hi-C technology.</title>
        <authorList>
            <person name="Wang D."/>
        </authorList>
    </citation>
    <scope>NUCLEOTIDE SEQUENCE [LARGE SCALE GENOMIC DNA]</scope>
    <source>
        <strain evidence="2">SWU-2019</strain>
        <tissue evidence="2">Muscle</tissue>
    </source>
</reference>
<dbReference type="AlphaFoldDB" id="A0A7J6BS71"/>
<evidence type="ECO:0000313" key="3">
    <source>
        <dbReference type="Proteomes" id="UP000579812"/>
    </source>
</evidence>
<name>A0A7J6BS71_9TELE</name>
<feature type="region of interest" description="Disordered" evidence="1">
    <location>
        <begin position="87"/>
        <end position="106"/>
    </location>
</feature>
<gene>
    <name evidence="2" type="ORF">G5714_021838</name>
</gene>
<keyword evidence="3" id="KW-1185">Reference proteome</keyword>
<feature type="region of interest" description="Disordered" evidence="1">
    <location>
        <begin position="54"/>
        <end position="78"/>
    </location>
</feature>
<comment type="caution">
    <text evidence="2">The sequence shown here is derived from an EMBL/GenBank/DDBJ whole genome shotgun (WGS) entry which is preliminary data.</text>
</comment>
<dbReference type="EMBL" id="JAAMOB010000022">
    <property type="protein sequence ID" value="KAF4097830.1"/>
    <property type="molecule type" value="Genomic_DNA"/>
</dbReference>
<protein>
    <submittedName>
        <fullName evidence="2">Uncharacterized protein</fullName>
    </submittedName>
</protein>
<dbReference type="Proteomes" id="UP000579812">
    <property type="component" value="Unassembled WGS sequence"/>
</dbReference>
<organism evidence="2 3">
    <name type="scientific">Onychostoma macrolepis</name>
    <dbReference type="NCBI Taxonomy" id="369639"/>
    <lineage>
        <taxon>Eukaryota</taxon>
        <taxon>Metazoa</taxon>
        <taxon>Chordata</taxon>
        <taxon>Craniata</taxon>
        <taxon>Vertebrata</taxon>
        <taxon>Euteleostomi</taxon>
        <taxon>Actinopterygii</taxon>
        <taxon>Neopterygii</taxon>
        <taxon>Teleostei</taxon>
        <taxon>Ostariophysi</taxon>
        <taxon>Cypriniformes</taxon>
        <taxon>Cyprinidae</taxon>
        <taxon>Acrossocheilinae</taxon>
        <taxon>Onychostoma</taxon>
    </lineage>
</organism>
<proteinExistence type="predicted"/>
<sequence>MLSMRCVFDWTALKNPLGQSEPARLFLLAGLLTVWEVTREHNVGSGGEFIHSLSQRRSPMTVNGSSAQTPSTIQTKTSNSSLFYRSWMGEPDSPHKHPSRDVPVFH</sequence>
<evidence type="ECO:0000313" key="2">
    <source>
        <dbReference type="EMBL" id="KAF4097830.1"/>
    </source>
</evidence>
<evidence type="ECO:0000256" key="1">
    <source>
        <dbReference type="SAM" id="MobiDB-lite"/>
    </source>
</evidence>
<accession>A0A7J6BS71</accession>